<dbReference type="InterPro" id="IPR025354">
    <property type="entry name" value="DUF4258"/>
</dbReference>
<dbReference type="AlphaFoldDB" id="A0A806KG14"/>
<protein>
    <submittedName>
        <fullName evidence="1">Uncharacterized protein</fullName>
    </submittedName>
</protein>
<evidence type="ECO:0000313" key="1">
    <source>
        <dbReference type="EMBL" id="AGS51739.1"/>
    </source>
</evidence>
<reference evidence="1" key="1">
    <citation type="submission" date="2012-03" db="EMBL/GenBank/DDBJ databases">
        <title>Functional metagenomics reveals considerable lignocellulase gene clusters in the gut microbiome of a wood-feeding higher termite.</title>
        <authorList>
            <person name="Liu N."/>
        </authorList>
    </citation>
    <scope>NUCLEOTIDE SEQUENCE</scope>
</reference>
<name>A0A806KG14_9BACT</name>
<accession>A0A806KG14</accession>
<dbReference type="EMBL" id="JQ844169">
    <property type="protein sequence ID" value="AGS51739.1"/>
    <property type="molecule type" value="Genomic_DNA"/>
</dbReference>
<organism evidence="1">
    <name type="scientific">uncultured bacterium contig00037</name>
    <dbReference type="NCBI Taxonomy" id="1181525"/>
    <lineage>
        <taxon>Bacteria</taxon>
        <taxon>environmental samples</taxon>
    </lineage>
</organism>
<sequence>MTKGEIIEQYPSDYPFPSCLALGLTTTGQSLHVVCGSNGAELWIITAYFPNSNEWTKDFKQRSKI</sequence>
<dbReference type="Pfam" id="PF14076">
    <property type="entry name" value="DUF4258"/>
    <property type="match status" value="1"/>
</dbReference>
<proteinExistence type="predicted"/>